<dbReference type="InterPro" id="IPR011009">
    <property type="entry name" value="Kinase-like_dom_sf"/>
</dbReference>
<gene>
    <name evidence="2" type="ORF">PAXINDRAFT_86829</name>
</gene>
<evidence type="ECO:0000313" key="3">
    <source>
        <dbReference type="Proteomes" id="UP000053647"/>
    </source>
</evidence>
<dbReference type="EMBL" id="KN819428">
    <property type="protein sequence ID" value="KIJ09885.1"/>
    <property type="molecule type" value="Genomic_DNA"/>
</dbReference>
<organism evidence="2 3">
    <name type="scientific">Paxillus involutus ATCC 200175</name>
    <dbReference type="NCBI Taxonomy" id="664439"/>
    <lineage>
        <taxon>Eukaryota</taxon>
        <taxon>Fungi</taxon>
        <taxon>Dikarya</taxon>
        <taxon>Basidiomycota</taxon>
        <taxon>Agaricomycotina</taxon>
        <taxon>Agaricomycetes</taxon>
        <taxon>Agaricomycetidae</taxon>
        <taxon>Boletales</taxon>
        <taxon>Paxilineae</taxon>
        <taxon>Paxillaceae</taxon>
        <taxon>Paxillus</taxon>
    </lineage>
</organism>
<reference evidence="3" key="2">
    <citation type="submission" date="2015-01" db="EMBL/GenBank/DDBJ databases">
        <title>Evolutionary Origins and Diversification of the Mycorrhizal Mutualists.</title>
        <authorList>
            <consortium name="DOE Joint Genome Institute"/>
            <consortium name="Mycorrhizal Genomics Consortium"/>
            <person name="Kohler A."/>
            <person name="Kuo A."/>
            <person name="Nagy L.G."/>
            <person name="Floudas D."/>
            <person name="Copeland A."/>
            <person name="Barry K.W."/>
            <person name="Cichocki N."/>
            <person name="Veneault-Fourrey C."/>
            <person name="LaButti K."/>
            <person name="Lindquist E.A."/>
            <person name="Lipzen A."/>
            <person name="Lundell T."/>
            <person name="Morin E."/>
            <person name="Murat C."/>
            <person name="Riley R."/>
            <person name="Ohm R."/>
            <person name="Sun H."/>
            <person name="Tunlid A."/>
            <person name="Henrissat B."/>
            <person name="Grigoriev I.V."/>
            <person name="Hibbett D.S."/>
            <person name="Martin F."/>
        </authorList>
    </citation>
    <scope>NUCLEOTIDE SEQUENCE [LARGE SCALE GENOMIC DNA]</scope>
    <source>
        <strain evidence="3">ATCC 200175</strain>
    </source>
</reference>
<dbReference type="InterPro" id="IPR001245">
    <property type="entry name" value="Ser-Thr/Tyr_kinase_cat_dom"/>
</dbReference>
<keyword evidence="3" id="KW-1185">Reference proteome</keyword>
<dbReference type="InterPro" id="IPR000719">
    <property type="entry name" value="Prot_kinase_dom"/>
</dbReference>
<dbReference type="SUPFAM" id="SSF56112">
    <property type="entry name" value="Protein kinase-like (PK-like)"/>
    <property type="match status" value="1"/>
</dbReference>
<dbReference type="Proteomes" id="UP000053647">
    <property type="component" value="Unassembled WGS sequence"/>
</dbReference>
<dbReference type="AlphaFoldDB" id="A0A0C9T2E8"/>
<accession>A0A0C9T2E8</accession>
<evidence type="ECO:0000259" key="1">
    <source>
        <dbReference type="PROSITE" id="PS50011"/>
    </source>
</evidence>
<dbReference type="GO" id="GO:0007165">
    <property type="term" value="P:signal transduction"/>
    <property type="evidence" value="ECO:0007669"/>
    <property type="project" value="TreeGrafter"/>
</dbReference>
<feature type="non-terminal residue" evidence="2">
    <location>
        <position position="1"/>
    </location>
</feature>
<feature type="domain" description="Protein kinase" evidence="1">
    <location>
        <begin position="1"/>
        <end position="151"/>
    </location>
</feature>
<sequence>NVLIRANGRACIADFGLSTLLTALGESTFATSFQAKGTVRWGSPELLCLNVEVSEDEEDLPTVLPTPQSDTYSFGGIMLQILTGKIPYHYYRRDQPVLIALSKGEIPKRPSRTLVTDKQWLFMQWCWNPLDATGSRPSDEEVVEFIKNELA</sequence>
<protein>
    <recommendedName>
        <fullName evidence="1">Protein kinase domain-containing protein</fullName>
    </recommendedName>
</protein>
<dbReference type="PANTHER" id="PTHR23257">
    <property type="entry name" value="SERINE-THREONINE PROTEIN KINASE"/>
    <property type="match status" value="1"/>
</dbReference>
<reference evidence="2 3" key="1">
    <citation type="submission" date="2014-06" db="EMBL/GenBank/DDBJ databases">
        <authorList>
            <consortium name="DOE Joint Genome Institute"/>
            <person name="Kuo A."/>
            <person name="Kohler A."/>
            <person name="Nagy L.G."/>
            <person name="Floudas D."/>
            <person name="Copeland A."/>
            <person name="Barry K.W."/>
            <person name="Cichocki N."/>
            <person name="Veneault-Fourrey C."/>
            <person name="LaButti K."/>
            <person name="Lindquist E.A."/>
            <person name="Lipzen A."/>
            <person name="Lundell T."/>
            <person name="Morin E."/>
            <person name="Murat C."/>
            <person name="Sun H."/>
            <person name="Tunlid A."/>
            <person name="Henrissat B."/>
            <person name="Grigoriev I.V."/>
            <person name="Hibbett D.S."/>
            <person name="Martin F."/>
            <person name="Nordberg H.P."/>
            <person name="Cantor M.N."/>
            <person name="Hua S.X."/>
        </authorList>
    </citation>
    <scope>NUCLEOTIDE SEQUENCE [LARGE SCALE GENOMIC DNA]</scope>
    <source>
        <strain evidence="2 3">ATCC 200175</strain>
    </source>
</reference>
<dbReference type="GO" id="GO:0005737">
    <property type="term" value="C:cytoplasm"/>
    <property type="evidence" value="ECO:0007669"/>
    <property type="project" value="TreeGrafter"/>
</dbReference>
<dbReference type="PROSITE" id="PS50011">
    <property type="entry name" value="PROTEIN_KINASE_DOM"/>
    <property type="match status" value="1"/>
</dbReference>
<dbReference type="Pfam" id="PF07714">
    <property type="entry name" value="PK_Tyr_Ser-Thr"/>
    <property type="match status" value="1"/>
</dbReference>
<evidence type="ECO:0000313" key="2">
    <source>
        <dbReference type="EMBL" id="KIJ09885.1"/>
    </source>
</evidence>
<proteinExistence type="predicted"/>
<dbReference type="GO" id="GO:0005524">
    <property type="term" value="F:ATP binding"/>
    <property type="evidence" value="ECO:0007669"/>
    <property type="project" value="InterPro"/>
</dbReference>
<dbReference type="HOGENOM" id="CLU_000288_7_18_1"/>
<dbReference type="Gene3D" id="1.10.510.10">
    <property type="entry name" value="Transferase(Phosphotransferase) domain 1"/>
    <property type="match status" value="1"/>
</dbReference>
<dbReference type="GO" id="GO:0004672">
    <property type="term" value="F:protein kinase activity"/>
    <property type="evidence" value="ECO:0007669"/>
    <property type="project" value="InterPro"/>
</dbReference>
<dbReference type="OrthoDB" id="346907at2759"/>
<name>A0A0C9T2E8_PAXIN</name>
<dbReference type="InterPro" id="IPR050167">
    <property type="entry name" value="Ser_Thr_protein_kinase"/>
</dbReference>